<organism evidence="1">
    <name type="scientific">Oryza meridionalis</name>
    <dbReference type="NCBI Taxonomy" id="40149"/>
    <lineage>
        <taxon>Eukaryota</taxon>
        <taxon>Viridiplantae</taxon>
        <taxon>Streptophyta</taxon>
        <taxon>Embryophyta</taxon>
        <taxon>Tracheophyta</taxon>
        <taxon>Spermatophyta</taxon>
        <taxon>Magnoliopsida</taxon>
        <taxon>Liliopsida</taxon>
        <taxon>Poales</taxon>
        <taxon>Poaceae</taxon>
        <taxon>BOP clade</taxon>
        <taxon>Oryzoideae</taxon>
        <taxon>Oryzeae</taxon>
        <taxon>Oryzinae</taxon>
        <taxon>Oryza</taxon>
    </lineage>
</organism>
<reference evidence="1" key="1">
    <citation type="submission" date="2015-04" db="UniProtKB">
        <authorList>
            <consortium name="EnsemblPlants"/>
        </authorList>
    </citation>
    <scope>IDENTIFICATION</scope>
</reference>
<dbReference type="EnsemblPlants" id="OMERI05G01790.1">
    <property type="protein sequence ID" value="OMERI05G01790.1"/>
    <property type="gene ID" value="OMERI05G01790"/>
</dbReference>
<proteinExistence type="predicted"/>
<evidence type="ECO:0000313" key="1">
    <source>
        <dbReference type="EnsemblPlants" id="OMERI05G01790.1"/>
    </source>
</evidence>
<dbReference type="Gramene" id="OMERI05G01810.1">
    <property type="protein sequence ID" value="OMERI05G01810.1"/>
    <property type="gene ID" value="OMERI05G01810"/>
</dbReference>
<sequence>MYCLVRNGVDMKIKKLSVITDDQATDRIISEICQISEGLKKEENAWKKGVRRYCRDWKLTVKAEKYKFGSLFNLVKVLKPPTIVVYVKDEQTAKKIKEDVLQSIEGCRATSIHKMELGFIIRLSPWDKTKKPLGYLRVSYDSAVISDRTPIESTLGVASVRSEDRQEASYINSLQEVNPACLLFFHDDHRFTECMMQRYDGGMKKLPFSTVLLYGDG</sequence>
<name>A0A0E0DLC7_9ORYZ</name>
<accession>A0A0E0DLC7</accession>
<keyword evidence="2" id="KW-1185">Reference proteome</keyword>
<reference evidence="1" key="2">
    <citation type="submission" date="2018-05" db="EMBL/GenBank/DDBJ databases">
        <title>OmerRS3 (Oryza meridionalis Reference Sequence Version 3).</title>
        <authorList>
            <person name="Zhang J."/>
            <person name="Kudrna D."/>
            <person name="Lee S."/>
            <person name="Talag J."/>
            <person name="Welchert J."/>
            <person name="Wing R.A."/>
        </authorList>
    </citation>
    <scope>NUCLEOTIDE SEQUENCE [LARGE SCALE GENOMIC DNA]</scope>
    <source>
        <strain evidence="1">OR44</strain>
    </source>
</reference>
<protein>
    <submittedName>
        <fullName evidence="1">Uncharacterized protein</fullName>
    </submittedName>
</protein>
<dbReference type="Gramene" id="OMERI05G01790.1">
    <property type="protein sequence ID" value="OMERI05G01790.1"/>
    <property type="gene ID" value="OMERI05G01790"/>
</dbReference>
<dbReference type="AlphaFoldDB" id="A0A0E0DLC7"/>
<dbReference type="Proteomes" id="UP000008021">
    <property type="component" value="Chromosome 5"/>
</dbReference>
<dbReference type="HOGENOM" id="CLU_1274005_0_0_1"/>
<evidence type="ECO:0000313" key="2">
    <source>
        <dbReference type="Proteomes" id="UP000008021"/>
    </source>
</evidence>
<dbReference type="EnsemblPlants" id="OMERI05G01810.1">
    <property type="protein sequence ID" value="OMERI05G01810.1"/>
    <property type="gene ID" value="OMERI05G01810"/>
</dbReference>